<comment type="catalytic activity">
    <reaction evidence="1">
        <text>Release of a C-terminal amino acid with broad specificity, except for -Pro.</text>
        <dbReference type="EC" id="3.4.17.19"/>
    </reaction>
</comment>
<evidence type="ECO:0000256" key="3">
    <source>
        <dbReference type="PIRSR" id="PIRSR006615-2"/>
    </source>
</evidence>
<evidence type="ECO:0000256" key="2">
    <source>
        <dbReference type="PIRSR" id="PIRSR006615-1"/>
    </source>
</evidence>
<feature type="binding site" evidence="2">
    <location>
        <position position="296"/>
    </location>
    <ligand>
        <name>Zn(2+)</name>
        <dbReference type="ChEBI" id="CHEBI:29105"/>
        <note>catalytic</note>
    </ligand>
</feature>
<dbReference type="PRINTS" id="PR00998">
    <property type="entry name" value="CRBOXYPTASET"/>
</dbReference>
<feature type="binding site" evidence="2">
    <location>
        <position position="270"/>
    </location>
    <ligand>
        <name>Zn(2+)</name>
        <dbReference type="ChEBI" id="CHEBI:29105"/>
        <note>catalytic</note>
    </ligand>
</feature>
<dbReference type="OrthoDB" id="9772308at2"/>
<dbReference type="Gene3D" id="1.10.1370.30">
    <property type="match status" value="1"/>
</dbReference>
<dbReference type="RefSeq" id="WP_092787566.1">
    <property type="nucleotide sequence ID" value="NZ_FNAP01000013.1"/>
</dbReference>
<sequence length="501" mass="54456">MDSTSAYDRLKARFARLGHLGDAVGVLDWDLAAMMPEGGAEARAGQLATLRSISHDLLTLPEVGDWLDAAERDEAATLGDWDRANLRAMRREWRHAAALDSDLVEAHSHACSACEMVWRRARAEDDFAAVRGPLATVLDLTREIAVTKSQAFGCSPYDALLDAYEPEGSQAAIAAVFDDLAVDLPGILDDALAAQGPAPIPPNGPFPAARQRALAVRLMETAGFDFHRGRLDTSLHPFCGGVPDDVRITTRYDESDATGAIMGVLHETGHALYEQGLPADWRDQPVGRALGMSVHESQSLLMEMQACRSRAFLTYAAPIMADMLGDGGSGWDTETLYRLYTRVEPGLIRVDADEVTYPAHVILRFRLERALLSGDLTLGDLPGAWRDGMRDLLGVTVPDDRDGCLQDIHWYDGAIGYFPTYTLGAMTAAQLFQAAVQAVPSIPDDLARGDFGPLLGWLREHVHALGSSVTAAEMLTRATGKPLDAGVFKAHLRRRYVDRAV</sequence>
<dbReference type="GO" id="GO:0006508">
    <property type="term" value="P:proteolysis"/>
    <property type="evidence" value="ECO:0007669"/>
    <property type="project" value="UniProtKB-UniRule"/>
</dbReference>
<comment type="function">
    <text evidence="1">Broad specificity carboxypetidase that releases amino acids sequentially from the C-terminus, including neutral, aromatic, polar and basic residues.</text>
</comment>
<dbReference type="GO" id="GO:0004181">
    <property type="term" value="F:metallocarboxypeptidase activity"/>
    <property type="evidence" value="ECO:0007669"/>
    <property type="project" value="UniProtKB-UniRule"/>
</dbReference>
<name>A0A1G7G4F8_9PROT</name>
<dbReference type="EMBL" id="FNAP01000013">
    <property type="protein sequence ID" value="SDE83008.1"/>
    <property type="molecule type" value="Genomic_DNA"/>
</dbReference>
<gene>
    <name evidence="4" type="ORF">SAMN05421720_11379</name>
</gene>
<proteinExistence type="inferred from homology"/>
<dbReference type="SUPFAM" id="SSF55486">
    <property type="entry name" value="Metalloproteases ('zincins'), catalytic domain"/>
    <property type="match status" value="1"/>
</dbReference>
<dbReference type="EC" id="3.4.17.19" evidence="1"/>
<keyword evidence="1" id="KW-0645">Protease</keyword>
<comment type="similarity">
    <text evidence="1">Belongs to the peptidase M32 family.</text>
</comment>
<keyword evidence="2" id="KW-0862">Zinc</keyword>
<protein>
    <recommendedName>
        <fullName evidence="1">Metal-dependent carboxypeptidase</fullName>
        <ecNumber evidence="1">3.4.17.19</ecNumber>
    </recommendedName>
</protein>
<keyword evidence="1 4" id="KW-0121">Carboxypeptidase</keyword>
<dbReference type="GO" id="GO:0046872">
    <property type="term" value="F:metal ion binding"/>
    <property type="evidence" value="ECO:0007669"/>
    <property type="project" value="UniProtKB-KW"/>
</dbReference>
<evidence type="ECO:0000256" key="1">
    <source>
        <dbReference type="PIRNR" id="PIRNR006615"/>
    </source>
</evidence>
<dbReference type="PANTHER" id="PTHR34217:SF1">
    <property type="entry name" value="CARBOXYPEPTIDASE 1"/>
    <property type="match status" value="1"/>
</dbReference>
<accession>A0A1G7G4F8</accession>
<dbReference type="PANTHER" id="PTHR34217">
    <property type="entry name" value="METAL-DEPENDENT CARBOXYPEPTIDASE"/>
    <property type="match status" value="1"/>
</dbReference>
<reference evidence="4 5" key="1">
    <citation type="submission" date="2016-10" db="EMBL/GenBank/DDBJ databases">
        <authorList>
            <person name="de Groot N.N."/>
        </authorList>
    </citation>
    <scope>NUCLEOTIDE SEQUENCE [LARGE SCALE GENOMIC DNA]</scope>
    <source>
        <strain evidence="4 5">ATCC 700224</strain>
    </source>
</reference>
<keyword evidence="1" id="KW-0482">Metalloprotease</keyword>
<evidence type="ECO:0000313" key="4">
    <source>
        <dbReference type="EMBL" id="SDE83008.1"/>
    </source>
</evidence>
<organism evidence="4 5">
    <name type="scientific">Rhodospira trueperi</name>
    <dbReference type="NCBI Taxonomy" id="69960"/>
    <lineage>
        <taxon>Bacteria</taxon>
        <taxon>Pseudomonadati</taxon>
        <taxon>Pseudomonadota</taxon>
        <taxon>Alphaproteobacteria</taxon>
        <taxon>Rhodospirillales</taxon>
        <taxon>Rhodospirillaceae</taxon>
        <taxon>Rhodospira</taxon>
    </lineage>
</organism>
<keyword evidence="5" id="KW-1185">Reference proteome</keyword>
<keyword evidence="1 2" id="KW-0479">Metal-binding</keyword>
<dbReference type="Pfam" id="PF02074">
    <property type="entry name" value="Peptidase_M32"/>
    <property type="match status" value="1"/>
</dbReference>
<evidence type="ECO:0000313" key="5">
    <source>
        <dbReference type="Proteomes" id="UP000199412"/>
    </source>
</evidence>
<dbReference type="InterPro" id="IPR001333">
    <property type="entry name" value="Peptidase_M32_Taq"/>
</dbReference>
<comment type="cofactor">
    <cofactor evidence="2">
        <name>Zn(2+)</name>
        <dbReference type="ChEBI" id="CHEBI:29105"/>
    </cofactor>
    <text evidence="2">Binds 1 zinc ion per subunit.</text>
</comment>
<dbReference type="CDD" id="cd06460">
    <property type="entry name" value="M32_Taq"/>
    <property type="match status" value="1"/>
</dbReference>
<dbReference type="PROSITE" id="PS52034">
    <property type="entry name" value="PEPTIDASE_M32"/>
    <property type="match status" value="1"/>
</dbReference>
<feature type="active site" description="Proton donor/acceptor" evidence="3">
    <location>
        <position position="267"/>
    </location>
</feature>
<dbReference type="Proteomes" id="UP000199412">
    <property type="component" value="Unassembled WGS sequence"/>
</dbReference>
<dbReference type="STRING" id="69960.SAMN05421720_11379"/>
<feature type="binding site" evidence="2">
    <location>
        <position position="266"/>
    </location>
    <ligand>
        <name>Zn(2+)</name>
        <dbReference type="ChEBI" id="CHEBI:29105"/>
        <note>catalytic</note>
    </ligand>
</feature>
<dbReference type="AlphaFoldDB" id="A0A1G7G4F8"/>
<keyword evidence="1" id="KW-0378">Hydrolase</keyword>
<dbReference type="PIRSF" id="PIRSF006615">
    <property type="entry name" value="Zn_crbxpep_Taq"/>
    <property type="match status" value="1"/>
</dbReference>